<reference evidence="3" key="1">
    <citation type="journal article" date="2014" name="Int. J. Syst. Evol. Microbiol.">
        <title>Complete genome sequence of Corynebacterium casei LMG S-19264T (=DSM 44701T), isolated from a smear-ripened cheese.</title>
        <authorList>
            <consortium name="US DOE Joint Genome Institute (JGI-PGF)"/>
            <person name="Walter F."/>
            <person name="Albersmeier A."/>
            <person name="Kalinowski J."/>
            <person name="Ruckert C."/>
        </authorList>
    </citation>
    <scope>NUCLEOTIDE SEQUENCE</scope>
    <source>
        <strain evidence="3">CGMCC 1.12751</strain>
    </source>
</reference>
<dbReference type="EMBL" id="BMFQ01000001">
    <property type="protein sequence ID" value="GGG33383.1"/>
    <property type="molecule type" value="Genomic_DNA"/>
</dbReference>
<dbReference type="CDD" id="cd00293">
    <property type="entry name" value="USP-like"/>
    <property type="match status" value="1"/>
</dbReference>
<dbReference type="Gene3D" id="3.40.50.620">
    <property type="entry name" value="HUPs"/>
    <property type="match status" value="2"/>
</dbReference>
<name>A0A917GAB1_9FLAO</name>
<evidence type="ECO:0000313" key="3">
    <source>
        <dbReference type="EMBL" id="GGG33383.1"/>
    </source>
</evidence>
<protein>
    <submittedName>
        <fullName evidence="3">Universal stress protein</fullName>
    </submittedName>
</protein>
<accession>A0A917GAB1</accession>
<proteinExistence type="inferred from homology"/>
<dbReference type="PRINTS" id="PR01438">
    <property type="entry name" value="UNVRSLSTRESS"/>
</dbReference>
<dbReference type="SUPFAM" id="SSF52402">
    <property type="entry name" value="Adenine nucleotide alpha hydrolases-like"/>
    <property type="match status" value="2"/>
</dbReference>
<dbReference type="AlphaFoldDB" id="A0A917GAB1"/>
<reference evidence="3" key="2">
    <citation type="submission" date="2020-09" db="EMBL/GenBank/DDBJ databases">
        <authorList>
            <person name="Sun Q."/>
            <person name="Zhou Y."/>
        </authorList>
    </citation>
    <scope>NUCLEOTIDE SEQUENCE</scope>
    <source>
        <strain evidence="3">CGMCC 1.12751</strain>
    </source>
</reference>
<dbReference type="InterPro" id="IPR006015">
    <property type="entry name" value="Universal_stress_UspA"/>
</dbReference>
<sequence>MRKILIPTDFSDNAMNAVKYALELFKYDISKFYIMHAYQDEIYNDESLLHREKLDSVTKTVHNNSVEKLENILKQVKKISPNPRHEYHIISSNSILVDETDRIVDKENIDIIVMGTKGETNDRHVSFGSHTLQVLKYVQCPVLAIPENYKYVQPQNILFPTNYIIPNKRRELKLICEMAYSFKAMIDMVYISTSNKLSMRQEDNKMFIKNELCKNQINFTFIKQKDVKNTILNYLKSKKVDMLVMVNTRQSFLEDILFESTVSKISLHIEIPFLVLQNIKRI</sequence>
<dbReference type="RefSeq" id="WP_188460871.1">
    <property type="nucleotide sequence ID" value="NZ_BMFQ01000001.1"/>
</dbReference>
<evidence type="ECO:0000259" key="2">
    <source>
        <dbReference type="Pfam" id="PF00582"/>
    </source>
</evidence>
<organism evidence="3 4">
    <name type="scientific">Bizionia arctica</name>
    <dbReference type="NCBI Taxonomy" id="1495645"/>
    <lineage>
        <taxon>Bacteria</taxon>
        <taxon>Pseudomonadati</taxon>
        <taxon>Bacteroidota</taxon>
        <taxon>Flavobacteriia</taxon>
        <taxon>Flavobacteriales</taxon>
        <taxon>Flavobacteriaceae</taxon>
        <taxon>Bizionia</taxon>
    </lineage>
</organism>
<keyword evidence="4" id="KW-1185">Reference proteome</keyword>
<dbReference type="Proteomes" id="UP000625976">
    <property type="component" value="Unassembled WGS sequence"/>
</dbReference>
<evidence type="ECO:0000313" key="4">
    <source>
        <dbReference type="Proteomes" id="UP000625976"/>
    </source>
</evidence>
<gene>
    <name evidence="3" type="ORF">GCM10010976_01390</name>
</gene>
<feature type="domain" description="UspA" evidence="2">
    <location>
        <begin position="222"/>
        <end position="276"/>
    </location>
</feature>
<feature type="domain" description="UspA" evidence="2">
    <location>
        <begin position="1"/>
        <end position="146"/>
    </location>
</feature>
<comment type="similarity">
    <text evidence="1">Belongs to the universal stress protein A family.</text>
</comment>
<dbReference type="InterPro" id="IPR014729">
    <property type="entry name" value="Rossmann-like_a/b/a_fold"/>
</dbReference>
<dbReference type="PANTHER" id="PTHR46268:SF6">
    <property type="entry name" value="UNIVERSAL STRESS PROTEIN UP12"/>
    <property type="match status" value="1"/>
</dbReference>
<evidence type="ECO:0000256" key="1">
    <source>
        <dbReference type="ARBA" id="ARBA00008791"/>
    </source>
</evidence>
<comment type="caution">
    <text evidence="3">The sequence shown here is derived from an EMBL/GenBank/DDBJ whole genome shotgun (WGS) entry which is preliminary data.</text>
</comment>
<dbReference type="Pfam" id="PF00582">
    <property type="entry name" value="Usp"/>
    <property type="match status" value="2"/>
</dbReference>
<dbReference type="PANTHER" id="PTHR46268">
    <property type="entry name" value="STRESS RESPONSE PROTEIN NHAX"/>
    <property type="match status" value="1"/>
</dbReference>
<dbReference type="InterPro" id="IPR006016">
    <property type="entry name" value="UspA"/>
</dbReference>